<dbReference type="HOGENOM" id="CLU_221074_0_0_6"/>
<reference evidence="3" key="1">
    <citation type="submission" date="2019-08" db="EMBL/GenBank/DDBJ databases">
        <authorList>
            <person name="Busch A."/>
        </authorList>
    </citation>
    <scope>NUCLEOTIDE SEQUENCE</scope>
    <source>
        <strain evidence="3">15T0085</strain>
        <strain evidence="2">17T1429</strain>
    </source>
</reference>
<keyword evidence="1" id="KW-1133">Transmembrane helix</keyword>
<sequence length="32" mass="3592">MYYLAWIISAGLAVTVGCFVATRLEKKEDQSK</sequence>
<organism evidence="3">
    <name type="scientific">Francisella tularensis subsp. holarctica</name>
    <dbReference type="NCBI Taxonomy" id="119857"/>
    <lineage>
        <taxon>Bacteria</taxon>
        <taxon>Pseudomonadati</taxon>
        <taxon>Pseudomonadota</taxon>
        <taxon>Gammaproteobacteria</taxon>
        <taxon>Thiotrichales</taxon>
        <taxon>Francisellaceae</taxon>
        <taxon>Francisella</taxon>
    </lineage>
</organism>
<keyword evidence="1" id="KW-0812">Transmembrane</keyword>
<dbReference type="RefSeq" id="WP_003014214.1">
    <property type="nucleotide sequence ID" value="NZ_AP023459.1"/>
</dbReference>
<gene>
    <name evidence="3" type="ORF">FWI86_03020</name>
    <name evidence="2" type="ORF">FWJ04_01570</name>
</gene>
<evidence type="ECO:0000313" key="3">
    <source>
        <dbReference type="EMBL" id="NDS68076.1"/>
    </source>
</evidence>
<dbReference type="KEGG" id="ftv:CH67_463"/>
<name>A0A0B3VXH4_FRATU</name>
<feature type="transmembrane region" description="Helical" evidence="1">
    <location>
        <begin position="6"/>
        <end position="24"/>
    </location>
</feature>
<dbReference type="AlphaFoldDB" id="A0A0B3VXH4"/>
<proteinExistence type="predicted"/>
<accession>A0A0B3VXH4</accession>
<dbReference type="InterPro" id="IPR012994">
    <property type="entry name" value="YbgT_YccB"/>
</dbReference>
<dbReference type="EMBL" id="JAAGKH010000007">
    <property type="protein sequence ID" value="NDR88424.1"/>
    <property type="molecule type" value="Genomic_DNA"/>
</dbReference>
<dbReference type="EMBL" id="JAAGJP010000013">
    <property type="protein sequence ID" value="NDS68076.1"/>
    <property type="molecule type" value="Genomic_DNA"/>
</dbReference>
<dbReference type="Pfam" id="PF08173">
    <property type="entry name" value="YbgT_YccB"/>
    <property type="match status" value="1"/>
</dbReference>
<dbReference type="KEGG" id="ftc:DA46_531"/>
<reference evidence="3" key="2">
    <citation type="submission" date="2020-02" db="EMBL/GenBank/DDBJ databases">
        <title>Using affinity propagation clustering for identifying bacterial clades and subclades with whole-genome sequences of Francisella tularensis.</title>
        <authorList>
            <person name="Homeier-Bachmann T."/>
            <person name="Abdel-Glil M.Y."/>
            <person name="Hackbart A."/>
            <person name="Hotzel H."/>
            <person name="Tomaso H."/>
        </authorList>
    </citation>
    <scope>NUCLEOTIDE SEQUENCE</scope>
    <source>
        <strain evidence="3">15T0085</strain>
        <strain evidence="2">17T1429</strain>
    </source>
</reference>
<comment type="caution">
    <text evidence="3">The sequence shown here is derived from an EMBL/GenBank/DDBJ whole genome shotgun (WGS) entry which is preliminary data.</text>
</comment>
<dbReference type="KEGG" id="ftz:CH68_198"/>
<protein>
    <submittedName>
        <fullName evidence="3">CydX/CbdX family cytochrome bd oxidase small subunit</fullName>
    </submittedName>
</protein>
<evidence type="ECO:0000256" key="1">
    <source>
        <dbReference type="SAM" id="Phobius"/>
    </source>
</evidence>
<keyword evidence="1" id="KW-0472">Membrane</keyword>
<evidence type="ECO:0000313" key="2">
    <source>
        <dbReference type="EMBL" id="NDR88424.1"/>
    </source>
</evidence>